<evidence type="ECO:0000256" key="14">
    <source>
        <dbReference type="ARBA" id="ARBA00022840"/>
    </source>
</evidence>
<dbReference type="GO" id="GO:0005524">
    <property type="term" value="F:ATP binding"/>
    <property type="evidence" value="ECO:0007669"/>
    <property type="project" value="UniProtKB-KW"/>
</dbReference>
<dbReference type="PIRSF" id="PIRSF006135">
    <property type="entry name" value="CobU"/>
    <property type="match status" value="1"/>
</dbReference>
<dbReference type="AlphaFoldDB" id="A0A0J9BX90"/>
<feature type="binding site" evidence="19">
    <location>
        <position position="62"/>
    </location>
    <ligand>
        <name>GTP</name>
        <dbReference type="ChEBI" id="CHEBI:37565"/>
    </ligand>
</feature>
<dbReference type="InterPro" id="IPR027417">
    <property type="entry name" value="P-loop_NTPase"/>
</dbReference>
<dbReference type="CDD" id="cd00544">
    <property type="entry name" value="CobU"/>
    <property type="match status" value="1"/>
</dbReference>
<comment type="function">
    <text evidence="4">Catalyzes ATP-dependent phosphorylation of adenosylcobinamide and addition of GMP to adenosylcobinamide phosphate.</text>
</comment>
<dbReference type="GO" id="GO:0009236">
    <property type="term" value="P:cobalamin biosynthetic process"/>
    <property type="evidence" value="ECO:0007669"/>
    <property type="project" value="UniProtKB-UniPathway"/>
</dbReference>
<dbReference type="RefSeq" id="WP_007863979.1">
    <property type="nucleotide sequence ID" value="NZ_KQ235881.1"/>
</dbReference>
<dbReference type="Proteomes" id="UP000037392">
    <property type="component" value="Unassembled WGS sequence"/>
</dbReference>
<gene>
    <name evidence="20" type="ORF">HMPREF9470_04286</name>
</gene>
<dbReference type="GO" id="GO:0008820">
    <property type="term" value="F:cobinamide phosphate guanylyltransferase activity"/>
    <property type="evidence" value="ECO:0007669"/>
    <property type="project" value="UniProtKB-EC"/>
</dbReference>
<evidence type="ECO:0000256" key="12">
    <source>
        <dbReference type="ARBA" id="ARBA00022741"/>
    </source>
</evidence>
<evidence type="ECO:0000256" key="7">
    <source>
        <dbReference type="ARBA" id="ARBA00007490"/>
    </source>
</evidence>
<dbReference type="EC" id="2.7.7.62" evidence="9"/>
<dbReference type="GO" id="GO:0005525">
    <property type="term" value="F:GTP binding"/>
    <property type="evidence" value="ECO:0007669"/>
    <property type="project" value="UniProtKB-KW"/>
</dbReference>
<keyword evidence="11" id="KW-0808">Transferase</keyword>
<evidence type="ECO:0000256" key="1">
    <source>
        <dbReference type="ARBA" id="ARBA00000312"/>
    </source>
</evidence>
<comment type="catalytic activity">
    <reaction evidence="1">
        <text>adenosylcob(III)inamide + ATP = adenosylcob(III)inamide phosphate + ADP + H(+)</text>
        <dbReference type="Rhea" id="RHEA:15769"/>
        <dbReference type="ChEBI" id="CHEBI:2480"/>
        <dbReference type="ChEBI" id="CHEBI:15378"/>
        <dbReference type="ChEBI" id="CHEBI:30616"/>
        <dbReference type="ChEBI" id="CHEBI:58502"/>
        <dbReference type="ChEBI" id="CHEBI:456216"/>
        <dbReference type="EC" id="2.7.1.156"/>
    </reaction>
</comment>
<protein>
    <recommendedName>
        <fullName evidence="16">Adenosylcobinamide kinase</fullName>
        <ecNumber evidence="8">2.7.1.156</ecNumber>
        <ecNumber evidence="9">2.7.7.62</ecNumber>
    </recommendedName>
    <alternativeName>
        <fullName evidence="17">Adenosylcobinamide-phosphate guanylyltransferase</fullName>
    </alternativeName>
</protein>
<evidence type="ECO:0000256" key="19">
    <source>
        <dbReference type="PIRSR" id="PIRSR006135-2"/>
    </source>
</evidence>
<evidence type="ECO:0000313" key="20">
    <source>
        <dbReference type="EMBL" id="KMW16786.1"/>
    </source>
</evidence>
<keyword evidence="13" id="KW-0418">Kinase</keyword>
<name>A0A0J9BX90_9FIRM</name>
<evidence type="ECO:0000256" key="6">
    <source>
        <dbReference type="ARBA" id="ARBA00005159"/>
    </source>
</evidence>
<comment type="pathway">
    <text evidence="6">Cofactor biosynthesis; adenosylcobalamin biosynthesis; adenosylcobalamin from cob(II)yrinate a,c-diamide: step 5/7.</text>
</comment>
<evidence type="ECO:0000256" key="16">
    <source>
        <dbReference type="ARBA" id="ARBA00029570"/>
    </source>
</evidence>
<proteinExistence type="inferred from homology"/>
<evidence type="ECO:0000256" key="3">
    <source>
        <dbReference type="ARBA" id="ARBA00001522"/>
    </source>
</evidence>
<dbReference type="GeneID" id="93161348"/>
<sequence length="218" mass="23891">MIYLVTGGSGSGKSEYAEGLIMGSPCSRRYYVATMEVFGEEGRAKVKRHQELRRGKGFITLECRRDVGNVFSGHGPDHERYRQSNHGLGCGPGQQPDTGLDRAVLLECVSNLAANEMFGSGGADRTHSERPDACSLAEVLAEDIRCLAAQVKDMVIVTNEVAMDGILYDPETMEYIRLMGLLNQRLAEMADQVVEVVYGIPVWLKRCGNSVERSGSVK</sequence>
<reference evidence="20 21" key="1">
    <citation type="submission" date="2011-04" db="EMBL/GenBank/DDBJ databases">
        <title>The Genome Sequence of Clostridium citroniae WAL-19142.</title>
        <authorList>
            <consortium name="The Broad Institute Genome Sequencing Platform"/>
            <person name="Earl A."/>
            <person name="Ward D."/>
            <person name="Feldgarden M."/>
            <person name="Gevers D."/>
            <person name="Warren Y.A."/>
            <person name="Tyrrell K.L."/>
            <person name="Citron D.M."/>
            <person name="Goldstein E.J."/>
            <person name="Daigneault M."/>
            <person name="Allen-Vercoe E."/>
            <person name="Young S.K."/>
            <person name="Zeng Q."/>
            <person name="Gargeya S."/>
            <person name="Fitzgerald M."/>
            <person name="Haas B."/>
            <person name="Abouelleil A."/>
            <person name="Alvarado L."/>
            <person name="Arachchi H.M."/>
            <person name="Berlin A."/>
            <person name="Brown A."/>
            <person name="Chapman S.B."/>
            <person name="Chen Z."/>
            <person name="Dunbar C."/>
            <person name="Freedman E."/>
            <person name="Gearin G."/>
            <person name="Gellesch M."/>
            <person name="Goldberg J."/>
            <person name="Griggs A."/>
            <person name="Gujja S."/>
            <person name="Heilman E.R."/>
            <person name="Heiman D."/>
            <person name="Howarth C."/>
            <person name="Larson L."/>
            <person name="Lui A."/>
            <person name="MacDonald P.J."/>
            <person name="Mehta T."/>
            <person name="Montmayeur A."/>
            <person name="Murphy C."/>
            <person name="Neiman D."/>
            <person name="Pearson M."/>
            <person name="Priest M."/>
            <person name="Roberts A."/>
            <person name="Saif S."/>
            <person name="Shea T."/>
            <person name="Shenoy N."/>
            <person name="Sisk P."/>
            <person name="Stolte C."/>
            <person name="Sykes S."/>
            <person name="White J."/>
            <person name="Yandava C."/>
            <person name="Wortman J."/>
            <person name="Nusbaum C."/>
            <person name="Birren B."/>
        </authorList>
    </citation>
    <scope>NUCLEOTIDE SEQUENCE [LARGE SCALE GENOMIC DNA]</scope>
    <source>
        <strain evidence="20 21">WAL-19142</strain>
    </source>
</reference>
<dbReference type="Gene3D" id="3.40.50.300">
    <property type="entry name" value="P-loop containing nucleotide triphosphate hydrolases"/>
    <property type="match status" value="1"/>
</dbReference>
<evidence type="ECO:0000256" key="4">
    <source>
        <dbReference type="ARBA" id="ARBA00003889"/>
    </source>
</evidence>
<dbReference type="SUPFAM" id="SSF52540">
    <property type="entry name" value="P-loop containing nucleoside triphosphate hydrolases"/>
    <property type="match status" value="2"/>
</dbReference>
<dbReference type="EMBL" id="ADLK01000029">
    <property type="protein sequence ID" value="KMW16786.1"/>
    <property type="molecule type" value="Genomic_DNA"/>
</dbReference>
<comment type="pathway">
    <text evidence="5">Cofactor biosynthesis; adenosylcobalamin biosynthesis; adenosylcobalamin from cob(II)yrinate a,c-diamide: step 6/7.</text>
</comment>
<evidence type="ECO:0000256" key="2">
    <source>
        <dbReference type="ARBA" id="ARBA00000711"/>
    </source>
</evidence>
<dbReference type="UniPathway" id="UPA00148">
    <property type="reaction ID" value="UER00236"/>
</dbReference>
<evidence type="ECO:0000256" key="5">
    <source>
        <dbReference type="ARBA" id="ARBA00004692"/>
    </source>
</evidence>
<dbReference type="GO" id="GO:0043752">
    <property type="term" value="F:adenosylcobinamide kinase activity"/>
    <property type="evidence" value="ECO:0007669"/>
    <property type="project" value="UniProtKB-EC"/>
</dbReference>
<dbReference type="Pfam" id="PF02283">
    <property type="entry name" value="CobU"/>
    <property type="match status" value="2"/>
</dbReference>
<keyword evidence="12 19" id="KW-0547">Nucleotide-binding</keyword>
<feature type="binding site" evidence="19">
    <location>
        <begin position="7"/>
        <end position="14"/>
    </location>
    <ligand>
        <name>GTP</name>
        <dbReference type="ChEBI" id="CHEBI:37565"/>
    </ligand>
</feature>
<evidence type="ECO:0000256" key="11">
    <source>
        <dbReference type="ARBA" id="ARBA00022679"/>
    </source>
</evidence>
<dbReference type="OrthoDB" id="9799422at2"/>
<keyword evidence="14" id="KW-0067">ATP-binding</keyword>
<evidence type="ECO:0000256" key="15">
    <source>
        <dbReference type="ARBA" id="ARBA00023134"/>
    </source>
</evidence>
<dbReference type="EC" id="2.7.1.156" evidence="8"/>
<keyword evidence="15 19" id="KW-0342">GTP-binding</keyword>
<dbReference type="PATRIC" id="fig|742734.4.peg.4592"/>
<evidence type="ECO:0000256" key="17">
    <source>
        <dbReference type="ARBA" id="ARBA00030571"/>
    </source>
</evidence>
<feature type="binding site" evidence="19">
    <location>
        <position position="107"/>
    </location>
    <ligand>
        <name>GTP</name>
        <dbReference type="ChEBI" id="CHEBI:37565"/>
    </ligand>
</feature>
<evidence type="ECO:0000256" key="8">
    <source>
        <dbReference type="ARBA" id="ARBA00012016"/>
    </source>
</evidence>
<comment type="caution">
    <text evidence="20">The sequence shown here is derived from an EMBL/GenBank/DDBJ whole genome shotgun (WGS) entry which is preliminary data.</text>
</comment>
<dbReference type="InterPro" id="IPR003203">
    <property type="entry name" value="CobU/CobP"/>
</dbReference>
<evidence type="ECO:0000313" key="21">
    <source>
        <dbReference type="Proteomes" id="UP000037392"/>
    </source>
</evidence>
<feature type="active site" description="GMP-histidine intermediate" evidence="18">
    <location>
        <position position="49"/>
    </location>
</feature>
<evidence type="ECO:0000256" key="9">
    <source>
        <dbReference type="ARBA" id="ARBA00012523"/>
    </source>
</evidence>
<dbReference type="PANTHER" id="PTHR34848">
    <property type="match status" value="1"/>
</dbReference>
<accession>A0A0J9BX90</accession>
<comment type="similarity">
    <text evidence="7">Belongs to the CobU/CobP family.</text>
</comment>
<evidence type="ECO:0000256" key="18">
    <source>
        <dbReference type="PIRSR" id="PIRSR006135-1"/>
    </source>
</evidence>
<keyword evidence="10" id="KW-0169">Cobalamin biosynthesis</keyword>
<evidence type="ECO:0000256" key="10">
    <source>
        <dbReference type="ARBA" id="ARBA00022573"/>
    </source>
</evidence>
<dbReference type="PANTHER" id="PTHR34848:SF1">
    <property type="entry name" value="BIFUNCTIONAL ADENOSYLCOBALAMIN BIOSYNTHESIS PROTEIN COBU"/>
    <property type="match status" value="1"/>
</dbReference>
<comment type="catalytic activity">
    <reaction evidence="3">
        <text>adenosylcob(III)inamide + GTP = adenosylcob(III)inamide phosphate + GDP + H(+)</text>
        <dbReference type="Rhea" id="RHEA:15765"/>
        <dbReference type="ChEBI" id="CHEBI:2480"/>
        <dbReference type="ChEBI" id="CHEBI:15378"/>
        <dbReference type="ChEBI" id="CHEBI:37565"/>
        <dbReference type="ChEBI" id="CHEBI:58189"/>
        <dbReference type="ChEBI" id="CHEBI:58502"/>
        <dbReference type="EC" id="2.7.1.156"/>
    </reaction>
</comment>
<organism evidence="20 21">
    <name type="scientific">[Clostridium] citroniae WAL-19142</name>
    <dbReference type="NCBI Taxonomy" id="742734"/>
    <lineage>
        <taxon>Bacteria</taxon>
        <taxon>Bacillati</taxon>
        <taxon>Bacillota</taxon>
        <taxon>Clostridia</taxon>
        <taxon>Lachnospirales</taxon>
        <taxon>Lachnospiraceae</taxon>
        <taxon>Enterocloster</taxon>
    </lineage>
</organism>
<comment type="catalytic activity">
    <reaction evidence="2">
        <text>adenosylcob(III)inamide phosphate + GTP + H(+) = adenosylcob(III)inamide-GDP + diphosphate</text>
        <dbReference type="Rhea" id="RHEA:22712"/>
        <dbReference type="ChEBI" id="CHEBI:15378"/>
        <dbReference type="ChEBI" id="CHEBI:33019"/>
        <dbReference type="ChEBI" id="CHEBI:37565"/>
        <dbReference type="ChEBI" id="CHEBI:58502"/>
        <dbReference type="ChEBI" id="CHEBI:60487"/>
        <dbReference type="EC" id="2.7.7.62"/>
    </reaction>
</comment>
<evidence type="ECO:0000256" key="13">
    <source>
        <dbReference type="ARBA" id="ARBA00022777"/>
    </source>
</evidence>